<evidence type="ECO:0000313" key="2">
    <source>
        <dbReference type="EMBL" id="KAK8508338.1"/>
    </source>
</evidence>
<reference evidence="2 3" key="1">
    <citation type="journal article" date="2024" name="G3 (Bethesda)">
        <title>Genome assembly of Hibiscus sabdariffa L. provides insights into metabolisms of medicinal natural products.</title>
        <authorList>
            <person name="Kim T."/>
        </authorList>
    </citation>
    <scope>NUCLEOTIDE SEQUENCE [LARGE SCALE GENOMIC DNA]</scope>
    <source>
        <strain evidence="2">TK-2024</strain>
        <tissue evidence="2">Old leaves</tissue>
    </source>
</reference>
<gene>
    <name evidence="2" type="ORF">V6N12_019517</name>
</gene>
<feature type="domain" description="KIB1-4 beta-propeller" evidence="1">
    <location>
        <begin position="38"/>
        <end position="324"/>
    </location>
</feature>
<dbReference type="InterPro" id="IPR005174">
    <property type="entry name" value="KIB1-4_b-propeller"/>
</dbReference>
<proteinExistence type="predicted"/>
<accession>A0ABR2BMD8</accession>
<dbReference type="PANTHER" id="PTHR44259:SF107">
    <property type="entry name" value="F-BOX PROTEIN SKIP23-LIKE"/>
    <property type="match status" value="1"/>
</dbReference>
<dbReference type="Proteomes" id="UP001472677">
    <property type="component" value="Unassembled WGS sequence"/>
</dbReference>
<protein>
    <recommendedName>
        <fullName evidence="1">KIB1-4 beta-propeller domain-containing protein</fullName>
    </recommendedName>
</protein>
<dbReference type="InterPro" id="IPR050942">
    <property type="entry name" value="F-box_BR-signaling"/>
</dbReference>
<dbReference type="Pfam" id="PF03478">
    <property type="entry name" value="Beta-prop_KIB1-4"/>
    <property type="match status" value="1"/>
</dbReference>
<dbReference type="PANTHER" id="PTHR44259">
    <property type="entry name" value="OS07G0183000 PROTEIN-RELATED"/>
    <property type="match status" value="1"/>
</dbReference>
<sequence length="378" mass="43354">MLSAACRSWQASLVDKKINFPICLKLVETEDSDKRCFYSTSNEMFELDLPEIRGRRCWGSPFGWLVTCGIDLEIRLFNPLSRASLPLPSICTLPSYDKEHWTNRPPEDYCKYYIRKLILTSSPEASGSDCIVVAIYSCVSLALARPGDKTCTPIVGNIQVVDAIYFRGNLYFSRTNGEICVCEDLHGSHPNAVQFSPSPPHDFDRQYVIDLAGDLCVAARGIIPFVYDDCDDDGDDDSDDDNLFDGDDKEYLRTVEFKIFKLDMHTKSWEEIFSLDDHSLFLGNCSTFAVDGYSDCKPNCIYFTDDIFEYYETKTGNTDMGIYDCRNIKLDICRRYCDNEDIDEYLKGLVEDFPNPEDMQHLLLSPFFQHFWIIPYSL</sequence>
<keyword evidence="3" id="KW-1185">Reference proteome</keyword>
<evidence type="ECO:0000259" key="1">
    <source>
        <dbReference type="Pfam" id="PF03478"/>
    </source>
</evidence>
<name>A0ABR2BMD8_9ROSI</name>
<comment type="caution">
    <text evidence="2">The sequence shown here is derived from an EMBL/GenBank/DDBJ whole genome shotgun (WGS) entry which is preliminary data.</text>
</comment>
<organism evidence="2 3">
    <name type="scientific">Hibiscus sabdariffa</name>
    <name type="common">roselle</name>
    <dbReference type="NCBI Taxonomy" id="183260"/>
    <lineage>
        <taxon>Eukaryota</taxon>
        <taxon>Viridiplantae</taxon>
        <taxon>Streptophyta</taxon>
        <taxon>Embryophyta</taxon>
        <taxon>Tracheophyta</taxon>
        <taxon>Spermatophyta</taxon>
        <taxon>Magnoliopsida</taxon>
        <taxon>eudicotyledons</taxon>
        <taxon>Gunneridae</taxon>
        <taxon>Pentapetalae</taxon>
        <taxon>rosids</taxon>
        <taxon>malvids</taxon>
        <taxon>Malvales</taxon>
        <taxon>Malvaceae</taxon>
        <taxon>Malvoideae</taxon>
        <taxon>Hibiscus</taxon>
    </lineage>
</organism>
<dbReference type="EMBL" id="JBBPBM010000103">
    <property type="protein sequence ID" value="KAK8508338.1"/>
    <property type="molecule type" value="Genomic_DNA"/>
</dbReference>
<evidence type="ECO:0000313" key="3">
    <source>
        <dbReference type="Proteomes" id="UP001472677"/>
    </source>
</evidence>